<dbReference type="SMART" id="SM00516">
    <property type="entry name" value="SEC14"/>
    <property type="match status" value="1"/>
</dbReference>
<proteinExistence type="predicted"/>
<evidence type="ECO:0000313" key="3">
    <source>
        <dbReference type="Proteomes" id="UP000037460"/>
    </source>
</evidence>
<dbReference type="PANTHER" id="PTHR23324">
    <property type="entry name" value="SEC14 RELATED PROTEIN"/>
    <property type="match status" value="1"/>
</dbReference>
<gene>
    <name evidence="2" type="ORF">Ctob_004328</name>
</gene>
<dbReference type="InterPro" id="IPR051064">
    <property type="entry name" value="SEC14/CRAL-TRIO_domain"/>
</dbReference>
<keyword evidence="3" id="KW-1185">Reference proteome</keyword>
<dbReference type="AlphaFoldDB" id="A0A0M0JY61"/>
<dbReference type="EMBL" id="JWZX01001982">
    <property type="protein sequence ID" value="KOO31591.1"/>
    <property type="molecule type" value="Genomic_DNA"/>
</dbReference>
<dbReference type="PROSITE" id="PS50191">
    <property type="entry name" value="CRAL_TRIO"/>
    <property type="match status" value="1"/>
</dbReference>
<name>A0A0M0JY61_9EUKA</name>
<dbReference type="InterPro" id="IPR036273">
    <property type="entry name" value="CRAL/TRIO_N_dom_sf"/>
</dbReference>
<dbReference type="InterPro" id="IPR036865">
    <property type="entry name" value="CRAL-TRIO_dom_sf"/>
</dbReference>
<evidence type="ECO:0000313" key="2">
    <source>
        <dbReference type="EMBL" id="KOO31591.1"/>
    </source>
</evidence>
<protein>
    <submittedName>
        <fullName evidence="2">Sec14-like protein 2-like protein</fullName>
    </submittedName>
</protein>
<accession>A0A0M0JY61</accession>
<comment type="caution">
    <text evidence="2">The sequence shown here is derived from an EMBL/GenBank/DDBJ whole genome shotgun (WGS) entry which is preliminary data.</text>
</comment>
<dbReference type="Proteomes" id="UP000037460">
    <property type="component" value="Unassembled WGS sequence"/>
</dbReference>
<dbReference type="SUPFAM" id="SSF52087">
    <property type="entry name" value="CRAL/TRIO domain"/>
    <property type="match status" value="1"/>
</dbReference>
<evidence type="ECO:0000259" key="1">
    <source>
        <dbReference type="PROSITE" id="PS50191"/>
    </source>
</evidence>
<organism evidence="2 3">
    <name type="scientific">Chrysochromulina tobinii</name>
    <dbReference type="NCBI Taxonomy" id="1460289"/>
    <lineage>
        <taxon>Eukaryota</taxon>
        <taxon>Haptista</taxon>
        <taxon>Haptophyta</taxon>
        <taxon>Prymnesiophyceae</taxon>
        <taxon>Prymnesiales</taxon>
        <taxon>Chrysochromulinaceae</taxon>
        <taxon>Chrysochromulina</taxon>
    </lineage>
</organism>
<dbReference type="PANTHER" id="PTHR23324:SF83">
    <property type="entry name" value="SEC14-LIKE PROTEIN 2"/>
    <property type="match status" value="1"/>
</dbReference>
<dbReference type="InterPro" id="IPR001251">
    <property type="entry name" value="CRAL-TRIO_dom"/>
</dbReference>
<dbReference type="GO" id="GO:0005737">
    <property type="term" value="C:cytoplasm"/>
    <property type="evidence" value="ECO:0007669"/>
    <property type="project" value="TreeGrafter"/>
</dbReference>
<sequence length="258" mass="28365">MADNEDKLGELKSLLACTKPAGLPCLIRAFGSVDRCLRCFLRAIDGNAAKAAARIESTLAFRREQRLDEYACRADLEKAFESHPLRGHLPVAFAGTAPDGTIIQYARMRSMNMRELVAASNEGELRRLVALWLECALQLQGESTRERGEPCKGTYDVYDMKGTNMWSLLWDAKETRHVIGPVLTMGEAHFPENLCKCFVINASSLFGAIWKIATPFLSQRTVDKVSISSSVPTELVNVLGGPTKVHEMMASVPESSGA</sequence>
<dbReference type="OrthoDB" id="1434354at2759"/>
<reference evidence="3" key="1">
    <citation type="journal article" date="2015" name="PLoS Genet.">
        <title>Genome Sequence and Transcriptome Analyses of Chrysochromulina tobin: Metabolic Tools for Enhanced Algal Fitness in the Prominent Order Prymnesiales (Haptophyceae).</title>
        <authorList>
            <person name="Hovde B.T."/>
            <person name="Deodato C.R."/>
            <person name="Hunsperger H.M."/>
            <person name="Ryken S.A."/>
            <person name="Yost W."/>
            <person name="Jha R.K."/>
            <person name="Patterson J."/>
            <person name="Monnat R.J. Jr."/>
            <person name="Barlow S.B."/>
            <person name="Starkenburg S.R."/>
            <person name="Cattolico R.A."/>
        </authorList>
    </citation>
    <scope>NUCLEOTIDE SEQUENCE</scope>
    <source>
        <strain evidence="3">CCMP291</strain>
    </source>
</reference>
<dbReference type="CDD" id="cd00170">
    <property type="entry name" value="SEC14"/>
    <property type="match status" value="1"/>
</dbReference>
<dbReference type="SUPFAM" id="SSF46938">
    <property type="entry name" value="CRAL/TRIO N-terminal domain"/>
    <property type="match status" value="1"/>
</dbReference>
<dbReference type="Pfam" id="PF00650">
    <property type="entry name" value="CRAL_TRIO"/>
    <property type="match status" value="1"/>
</dbReference>
<feature type="domain" description="CRAL-TRIO" evidence="1">
    <location>
        <begin position="81"/>
        <end position="258"/>
    </location>
</feature>
<dbReference type="Gene3D" id="3.40.525.10">
    <property type="entry name" value="CRAL-TRIO lipid binding domain"/>
    <property type="match status" value="1"/>
</dbReference>